<dbReference type="InterPro" id="IPR051602">
    <property type="entry name" value="ACC_Biotin_Carboxylase"/>
</dbReference>
<feature type="domain" description="Biotin carboxylation" evidence="10">
    <location>
        <begin position="1"/>
        <end position="439"/>
    </location>
</feature>
<evidence type="ECO:0000256" key="4">
    <source>
        <dbReference type="ARBA" id="ARBA00022741"/>
    </source>
</evidence>
<dbReference type="PROSITE" id="PS50979">
    <property type="entry name" value="BC"/>
    <property type="match status" value="1"/>
</dbReference>
<keyword evidence="4 7" id="KW-0547">Nucleotide-binding</keyword>
<evidence type="ECO:0000256" key="3">
    <source>
        <dbReference type="ARBA" id="ARBA00022598"/>
    </source>
</evidence>
<evidence type="ECO:0000259" key="10">
    <source>
        <dbReference type="PROSITE" id="PS50979"/>
    </source>
</evidence>
<dbReference type="Pfam" id="PF02786">
    <property type="entry name" value="CPSase_L_D2"/>
    <property type="match status" value="1"/>
</dbReference>
<dbReference type="SUPFAM" id="SSF56059">
    <property type="entry name" value="Glutathione synthetase ATP-binding domain-like"/>
    <property type="match status" value="1"/>
</dbReference>
<reference evidence="12" key="1">
    <citation type="journal article" date="2019" name="Int. J. Syst. Evol. Microbiol.">
        <title>The Global Catalogue of Microorganisms (GCM) 10K type strain sequencing project: providing services to taxonomists for standard genome sequencing and annotation.</title>
        <authorList>
            <consortium name="The Broad Institute Genomics Platform"/>
            <consortium name="The Broad Institute Genome Sequencing Center for Infectious Disease"/>
            <person name="Wu L."/>
            <person name="Ma J."/>
        </authorList>
    </citation>
    <scope>NUCLEOTIDE SEQUENCE [LARGE SCALE GENOMIC DNA]</scope>
    <source>
        <strain evidence="12">JCM 17130</strain>
    </source>
</reference>
<dbReference type="EMBL" id="JBHUEE010000004">
    <property type="protein sequence ID" value="MFD1717875.1"/>
    <property type="molecule type" value="Genomic_DNA"/>
</dbReference>
<evidence type="ECO:0000256" key="2">
    <source>
        <dbReference type="ARBA" id="ARBA00013263"/>
    </source>
</evidence>
<dbReference type="InterPro" id="IPR005482">
    <property type="entry name" value="Biotin_COase_C"/>
</dbReference>
<name>A0ABW4L3H1_9MICO</name>
<keyword evidence="12" id="KW-1185">Reference proteome</keyword>
<comment type="catalytic activity">
    <reaction evidence="6">
        <text>N(6)-biotinyl-L-lysyl-[protein] + hydrogencarbonate + ATP = N(6)-carboxybiotinyl-L-lysyl-[protein] + ADP + phosphate + H(+)</text>
        <dbReference type="Rhea" id="RHEA:13501"/>
        <dbReference type="Rhea" id="RHEA-COMP:10505"/>
        <dbReference type="Rhea" id="RHEA-COMP:10506"/>
        <dbReference type="ChEBI" id="CHEBI:15378"/>
        <dbReference type="ChEBI" id="CHEBI:17544"/>
        <dbReference type="ChEBI" id="CHEBI:30616"/>
        <dbReference type="ChEBI" id="CHEBI:43474"/>
        <dbReference type="ChEBI" id="CHEBI:83144"/>
        <dbReference type="ChEBI" id="CHEBI:83145"/>
        <dbReference type="ChEBI" id="CHEBI:456216"/>
        <dbReference type="EC" id="6.3.4.14"/>
    </reaction>
</comment>
<dbReference type="SMART" id="SM00878">
    <property type="entry name" value="Biotin_carb_C"/>
    <property type="match status" value="1"/>
</dbReference>
<evidence type="ECO:0000256" key="6">
    <source>
        <dbReference type="ARBA" id="ARBA00048600"/>
    </source>
</evidence>
<dbReference type="PROSITE" id="PS50975">
    <property type="entry name" value="ATP_GRASP"/>
    <property type="match status" value="1"/>
</dbReference>
<evidence type="ECO:0000259" key="9">
    <source>
        <dbReference type="PROSITE" id="PS50975"/>
    </source>
</evidence>
<evidence type="ECO:0000256" key="5">
    <source>
        <dbReference type="ARBA" id="ARBA00022840"/>
    </source>
</evidence>
<dbReference type="InterPro" id="IPR011764">
    <property type="entry name" value="Biotin_carboxylation_dom"/>
</dbReference>
<dbReference type="Pfam" id="PF00289">
    <property type="entry name" value="Biotin_carb_N"/>
    <property type="match status" value="1"/>
</dbReference>
<evidence type="ECO:0000313" key="12">
    <source>
        <dbReference type="Proteomes" id="UP001597277"/>
    </source>
</evidence>
<comment type="caution">
    <text evidence="11">The sequence shown here is derived from an EMBL/GenBank/DDBJ whole genome shotgun (WGS) entry which is preliminary data.</text>
</comment>
<gene>
    <name evidence="11" type="ORF">ACFSE6_08520</name>
</gene>
<dbReference type="EC" id="6.3.4.14" evidence="2"/>
<comment type="function">
    <text evidence="1">This protein is a component of the acetyl coenzyme A carboxylase complex; first, biotin carboxylase catalyzes the carboxylation of the carrier protein and then the transcarboxylase transfers the carboxyl group to form malonyl-CoA.</text>
</comment>
<evidence type="ECO:0000256" key="8">
    <source>
        <dbReference type="SAM" id="MobiDB-lite"/>
    </source>
</evidence>
<dbReference type="RefSeq" id="WP_388005051.1">
    <property type="nucleotide sequence ID" value="NZ_JBHUEE010000004.1"/>
</dbReference>
<evidence type="ECO:0000256" key="1">
    <source>
        <dbReference type="ARBA" id="ARBA00003761"/>
    </source>
</evidence>
<dbReference type="Proteomes" id="UP001597277">
    <property type="component" value="Unassembled WGS sequence"/>
</dbReference>
<organism evidence="11 12">
    <name type="scientific">Georgenia deserti</name>
    <dbReference type="NCBI Taxonomy" id="2093781"/>
    <lineage>
        <taxon>Bacteria</taxon>
        <taxon>Bacillati</taxon>
        <taxon>Actinomycetota</taxon>
        <taxon>Actinomycetes</taxon>
        <taxon>Micrococcales</taxon>
        <taxon>Bogoriellaceae</taxon>
        <taxon>Georgenia</taxon>
    </lineage>
</organism>
<feature type="region of interest" description="Disordered" evidence="8">
    <location>
        <begin position="481"/>
        <end position="510"/>
    </location>
</feature>
<dbReference type="InterPro" id="IPR016185">
    <property type="entry name" value="PreATP-grasp_dom_sf"/>
</dbReference>
<dbReference type="Pfam" id="PF02785">
    <property type="entry name" value="Biotin_carb_C"/>
    <property type="match status" value="1"/>
</dbReference>
<dbReference type="SUPFAM" id="SSF52440">
    <property type="entry name" value="PreATP-grasp domain"/>
    <property type="match status" value="1"/>
</dbReference>
<dbReference type="InterPro" id="IPR011054">
    <property type="entry name" value="Rudment_hybrid_motif"/>
</dbReference>
<keyword evidence="3" id="KW-0436">Ligase</keyword>
<dbReference type="PANTHER" id="PTHR48095">
    <property type="entry name" value="PYRUVATE CARBOXYLASE SUBUNIT A"/>
    <property type="match status" value="1"/>
</dbReference>
<dbReference type="SUPFAM" id="SSF51246">
    <property type="entry name" value="Rudiment single hybrid motif"/>
    <property type="match status" value="1"/>
</dbReference>
<feature type="domain" description="ATP-grasp" evidence="9">
    <location>
        <begin position="114"/>
        <end position="311"/>
    </location>
</feature>
<dbReference type="PANTHER" id="PTHR48095:SF2">
    <property type="entry name" value="BIOTIN CARBOXYLASE, CHLOROPLASTIC"/>
    <property type="match status" value="1"/>
</dbReference>
<dbReference type="InterPro" id="IPR005481">
    <property type="entry name" value="BC-like_N"/>
</dbReference>
<sequence length="510" mass="53374">MTTVLVADRGEIAVRIIRACAEYGARSVAVYADSDVEALHVRMADEAFALPGGYLDLDGVLDVAVRSGADAVHPGSGFLAESVEAARRVEAAGLTWIGPTAETLVALGDKTRARELARQLGAPPVPGSDGPVASAEEVLEFARTHGLPVMIKPSRGGGGRGLRVVRRMADARDLYHSAVREATASFGSGTCFVEAYVDRPRHVEVQVLGDGTGSVATLGTRDCSVQRRGQQLLEEAPAPFLTPEQTAAMTTVARRLCSAMRYRSAGTVEFLVDRRGTVSFLGVDARVQVEHAVTEEVAAVDLIRQQLLVADGRPLEVAGDVPLGGHAIELRLAAEDPGRGFVPAPGTVVRFDPPGGPGVRVDSGVVSGSAVPAAFDSLLATVTARAPDRPAALARARAALAGTEIGGVPTVVSFHRRLLADPALTAEGETLGVHTRWVEDECAWLTDLGEKRPEPPDEPLLRTWIEIEGRRTSLGLPAVLLGRWEPDPPTEEDASPAPGPSAGSGSASAG</sequence>
<dbReference type="InterPro" id="IPR011761">
    <property type="entry name" value="ATP-grasp"/>
</dbReference>
<accession>A0ABW4L3H1</accession>
<feature type="compositionally biased region" description="Low complexity" evidence="8">
    <location>
        <begin position="500"/>
        <end position="510"/>
    </location>
</feature>
<protein>
    <recommendedName>
        <fullName evidence="2">biotin carboxylase</fullName>
        <ecNumber evidence="2">6.3.4.14</ecNumber>
    </recommendedName>
</protein>
<proteinExistence type="predicted"/>
<dbReference type="InterPro" id="IPR005479">
    <property type="entry name" value="CPAse_ATP-bd"/>
</dbReference>
<dbReference type="Gene3D" id="3.30.470.20">
    <property type="entry name" value="ATP-grasp fold, B domain"/>
    <property type="match status" value="1"/>
</dbReference>
<evidence type="ECO:0000313" key="11">
    <source>
        <dbReference type="EMBL" id="MFD1717875.1"/>
    </source>
</evidence>
<keyword evidence="5 7" id="KW-0067">ATP-binding</keyword>
<evidence type="ECO:0000256" key="7">
    <source>
        <dbReference type="PROSITE-ProRule" id="PRU00409"/>
    </source>
</evidence>